<accession>A0A0S2HYK7</accession>
<name>A0A0S2HYK7_9BACT</name>
<feature type="signal peptide" evidence="1">
    <location>
        <begin position="1"/>
        <end position="26"/>
    </location>
</feature>
<organism evidence="2 3">
    <name type="scientific">Salinivirga cyanobacteriivorans</name>
    <dbReference type="NCBI Taxonomy" id="1307839"/>
    <lineage>
        <taxon>Bacteria</taxon>
        <taxon>Pseudomonadati</taxon>
        <taxon>Bacteroidota</taxon>
        <taxon>Bacteroidia</taxon>
        <taxon>Bacteroidales</taxon>
        <taxon>Salinivirgaceae</taxon>
        <taxon>Salinivirga</taxon>
    </lineage>
</organism>
<feature type="chain" id="PRO_5006599256" evidence="1">
    <location>
        <begin position="27"/>
        <end position="211"/>
    </location>
</feature>
<dbReference type="PROSITE" id="PS51257">
    <property type="entry name" value="PROKAR_LIPOPROTEIN"/>
    <property type="match status" value="1"/>
</dbReference>
<dbReference type="Proteomes" id="UP000064893">
    <property type="component" value="Chromosome"/>
</dbReference>
<reference evidence="2 3" key="1">
    <citation type="submission" date="2015-11" db="EMBL/GenBank/DDBJ databases">
        <title>Description and complete genome sequence of a novel strain predominating in hypersaline microbial mats and representing a new family of the Bacteriodetes phylum.</title>
        <authorList>
            <person name="Spring S."/>
            <person name="Bunk B."/>
            <person name="Sproer C."/>
            <person name="Klenk H.-P."/>
        </authorList>
    </citation>
    <scope>NUCLEOTIDE SEQUENCE [LARGE SCALE GENOMIC DNA]</scope>
    <source>
        <strain evidence="2 3">L21-Spi-D4</strain>
    </source>
</reference>
<keyword evidence="1" id="KW-0732">Signal</keyword>
<proteinExistence type="predicted"/>
<gene>
    <name evidence="2" type="ORF">L21SP5_01465</name>
</gene>
<keyword evidence="3" id="KW-1185">Reference proteome</keyword>
<dbReference type="AlphaFoldDB" id="A0A0S2HYK7"/>
<evidence type="ECO:0000313" key="3">
    <source>
        <dbReference type="Proteomes" id="UP000064893"/>
    </source>
</evidence>
<dbReference type="KEGG" id="blq:L21SP5_01465"/>
<protein>
    <submittedName>
        <fullName evidence="2">Uncharacterized protein</fullName>
    </submittedName>
</protein>
<evidence type="ECO:0000313" key="2">
    <source>
        <dbReference type="EMBL" id="ALO15115.1"/>
    </source>
</evidence>
<dbReference type="EMBL" id="CP013118">
    <property type="protein sequence ID" value="ALO15115.1"/>
    <property type="molecule type" value="Genomic_DNA"/>
</dbReference>
<dbReference type="RefSeq" id="WP_057952603.1">
    <property type="nucleotide sequence ID" value="NZ_CP013118.1"/>
</dbReference>
<sequence length="211" mass="22892" precursor="true">MKKSKRLGFLFLSALISVALSFTSCSDDDDDSNDNNGSGSGSATIGTTEISFSQGILEYYGPYQTGSDMYQYTIALASSGLTYQSESGTGDLMLFDVYTRSSSFGGGTFNFTNYSPEAGTSNYVSLMLNLQASTFTADQIFRATEGLIEITQDGASYDISFNLTMQEYDQETYMPIGDAQTLTGSYSGSMAYYDYIGKSKKHRINLTAPAK</sequence>
<evidence type="ECO:0000256" key="1">
    <source>
        <dbReference type="SAM" id="SignalP"/>
    </source>
</evidence>